<dbReference type="EC" id="3.1.-.-" evidence="8"/>
<dbReference type="SUPFAM" id="SSF88723">
    <property type="entry name" value="PIN domain-like"/>
    <property type="match status" value="1"/>
</dbReference>
<evidence type="ECO:0000256" key="1">
    <source>
        <dbReference type="ARBA" id="ARBA00001946"/>
    </source>
</evidence>
<keyword evidence="2 8" id="KW-1277">Toxin-antitoxin system</keyword>
<comment type="similarity">
    <text evidence="7 8">Belongs to the PINc/VapC protein family.</text>
</comment>
<evidence type="ECO:0000256" key="3">
    <source>
        <dbReference type="ARBA" id="ARBA00022722"/>
    </source>
</evidence>
<name>A0A7J4ISR1_9ARCH</name>
<dbReference type="GO" id="GO:0000287">
    <property type="term" value="F:magnesium ion binding"/>
    <property type="evidence" value="ECO:0007669"/>
    <property type="project" value="UniProtKB-UniRule"/>
</dbReference>
<evidence type="ECO:0000256" key="7">
    <source>
        <dbReference type="ARBA" id="ARBA00038093"/>
    </source>
</evidence>
<evidence type="ECO:0000256" key="6">
    <source>
        <dbReference type="ARBA" id="ARBA00022842"/>
    </source>
</evidence>
<evidence type="ECO:0000259" key="9">
    <source>
        <dbReference type="Pfam" id="PF01850"/>
    </source>
</evidence>
<protein>
    <recommendedName>
        <fullName evidence="8">Ribonuclease VapC</fullName>
        <shortName evidence="8">RNase VapC</shortName>
        <ecNumber evidence="8">3.1.-.-</ecNumber>
    </recommendedName>
    <alternativeName>
        <fullName evidence="8">Putative toxin VapC</fullName>
    </alternativeName>
</protein>
<dbReference type="InterPro" id="IPR002716">
    <property type="entry name" value="PIN_dom"/>
</dbReference>
<gene>
    <name evidence="8" type="primary">vapC</name>
    <name evidence="10" type="ORF">HA237_00220</name>
</gene>
<evidence type="ECO:0000256" key="2">
    <source>
        <dbReference type="ARBA" id="ARBA00022649"/>
    </source>
</evidence>
<evidence type="ECO:0000256" key="4">
    <source>
        <dbReference type="ARBA" id="ARBA00022723"/>
    </source>
</evidence>
<dbReference type="EMBL" id="DUFG01000001">
    <property type="protein sequence ID" value="HIH07774.1"/>
    <property type="molecule type" value="Genomic_DNA"/>
</dbReference>
<evidence type="ECO:0000313" key="11">
    <source>
        <dbReference type="Proteomes" id="UP000577419"/>
    </source>
</evidence>
<keyword evidence="6 8" id="KW-0460">Magnesium</keyword>
<dbReference type="AlphaFoldDB" id="A0A7J4ISR1"/>
<dbReference type="GO" id="GO:0090729">
    <property type="term" value="F:toxin activity"/>
    <property type="evidence" value="ECO:0007669"/>
    <property type="project" value="UniProtKB-KW"/>
</dbReference>
<proteinExistence type="inferred from homology"/>
<dbReference type="InterPro" id="IPR050556">
    <property type="entry name" value="Type_II_TA_system_RNase"/>
</dbReference>
<dbReference type="PANTHER" id="PTHR33653:SF1">
    <property type="entry name" value="RIBONUCLEASE VAPC2"/>
    <property type="match status" value="1"/>
</dbReference>
<sequence length="140" mass="15645">MRKKTGFSEMYLVDTSVWIDIFRETESGKNAMKKIAGKDRYACAVTIVEMSKWCHSNNFAAAQILPRVETSCSGILNSSRAGEFTAGKMWFEANKGIKKSGRQVGLIDCIIAATAGENDLTVLTKDKHFQRFTNIKKEII</sequence>
<dbReference type="GO" id="GO:0016787">
    <property type="term" value="F:hydrolase activity"/>
    <property type="evidence" value="ECO:0007669"/>
    <property type="project" value="UniProtKB-KW"/>
</dbReference>
<feature type="binding site" evidence="8">
    <location>
        <position position="108"/>
    </location>
    <ligand>
        <name>Mg(2+)</name>
        <dbReference type="ChEBI" id="CHEBI:18420"/>
    </ligand>
</feature>
<feature type="domain" description="PIN" evidence="9">
    <location>
        <begin position="11"/>
        <end position="132"/>
    </location>
</feature>
<keyword evidence="5 8" id="KW-0378">Hydrolase</keyword>
<dbReference type="Proteomes" id="UP000577419">
    <property type="component" value="Unassembled WGS sequence"/>
</dbReference>
<dbReference type="InterPro" id="IPR029060">
    <property type="entry name" value="PIN-like_dom_sf"/>
</dbReference>
<keyword evidence="4 8" id="KW-0479">Metal-binding</keyword>
<comment type="function">
    <text evidence="8">Toxic component of a toxin-antitoxin (TA) system. An RNase.</text>
</comment>
<dbReference type="PANTHER" id="PTHR33653">
    <property type="entry name" value="RIBONUCLEASE VAPC2"/>
    <property type="match status" value="1"/>
</dbReference>
<evidence type="ECO:0000313" key="10">
    <source>
        <dbReference type="EMBL" id="HIH07774.1"/>
    </source>
</evidence>
<comment type="cofactor">
    <cofactor evidence="1 8">
        <name>Mg(2+)</name>
        <dbReference type="ChEBI" id="CHEBI:18420"/>
    </cofactor>
</comment>
<evidence type="ECO:0000256" key="5">
    <source>
        <dbReference type="ARBA" id="ARBA00022801"/>
    </source>
</evidence>
<dbReference type="InterPro" id="IPR022907">
    <property type="entry name" value="VapC_family"/>
</dbReference>
<feature type="binding site" evidence="8">
    <location>
        <position position="14"/>
    </location>
    <ligand>
        <name>Mg(2+)</name>
        <dbReference type="ChEBI" id="CHEBI:18420"/>
    </ligand>
</feature>
<comment type="caution">
    <text evidence="10">The sequence shown here is derived from an EMBL/GenBank/DDBJ whole genome shotgun (WGS) entry which is preliminary data.</text>
</comment>
<accession>A0A7J4ISR1</accession>
<organism evidence="10 11">
    <name type="scientific">Candidatus Iainarchaeum sp</name>
    <dbReference type="NCBI Taxonomy" id="3101447"/>
    <lineage>
        <taxon>Archaea</taxon>
        <taxon>Candidatus Iainarchaeota</taxon>
        <taxon>Candidatus Iainarchaeia</taxon>
        <taxon>Candidatus Iainarchaeales</taxon>
        <taxon>Candidatus Iainarchaeaceae</taxon>
        <taxon>Candidatus Iainarchaeum</taxon>
    </lineage>
</organism>
<dbReference type="Pfam" id="PF01850">
    <property type="entry name" value="PIN"/>
    <property type="match status" value="1"/>
</dbReference>
<dbReference type="GO" id="GO:0004540">
    <property type="term" value="F:RNA nuclease activity"/>
    <property type="evidence" value="ECO:0007669"/>
    <property type="project" value="InterPro"/>
</dbReference>
<dbReference type="HAMAP" id="MF_00265">
    <property type="entry name" value="VapC_Nob1"/>
    <property type="match status" value="1"/>
</dbReference>
<reference evidence="11" key="1">
    <citation type="journal article" date="2020" name="bioRxiv">
        <title>A rank-normalized archaeal taxonomy based on genome phylogeny resolves widespread incomplete and uneven classifications.</title>
        <authorList>
            <person name="Rinke C."/>
            <person name="Chuvochina M."/>
            <person name="Mussig A.J."/>
            <person name="Chaumeil P.-A."/>
            <person name="Waite D.W."/>
            <person name="Whitman W.B."/>
            <person name="Parks D.H."/>
            <person name="Hugenholtz P."/>
        </authorList>
    </citation>
    <scope>NUCLEOTIDE SEQUENCE [LARGE SCALE GENOMIC DNA]</scope>
</reference>
<keyword evidence="3 8" id="KW-0540">Nuclease</keyword>
<dbReference type="Gene3D" id="3.40.50.1010">
    <property type="entry name" value="5'-nuclease"/>
    <property type="match status" value="1"/>
</dbReference>
<keyword evidence="8" id="KW-0800">Toxin</keyword>
<evidence type="ECO:0000256" key="8">
    <source>
        <dbReference type="HAMAP-Rule" id="MF_00265"/>
    </source>
</evidence>